<name>A0A0M6WYY5_9FIRM</name>
<keyword evidence="2" id="KW-1185">Reference proteome</keyword>
<dbReference type="Proteomes" id="UP000049828">
    <property type="component" value="Unassembled WGS sequence"/>
</dbReference>
<proteinExistence type="predicted"/>
<evidence type="ECO:0000313" key="2">
    <source>
        <dbReference type="Proteomes" id="UP000049828"/>
    </source>
</evidence>
<reference evidence="2" key="1">
    <citation type="submission" date="2015-05" db="EMBL/GenBank/DDBJ databases">
        <authorList>
            <consortium name="Pathogen Informatics"/>
        </authorList>
    </citation>
    <scope>NUCLEOTIDE SEQUENCE [LARGE SCALE GENOMIC DNA]</scope>
    <source>
        <strain evidence="2">L1-83</strain>
    </source>
</reference>
<dbReference type="AlphaFoldDB" id="A0A0M6WYY5"/>
<accession>A0A0M6WYY5</accession>
<gene>
    <name evidence="1" type="ORF">RIL183_32881</name>
</gene>
<evidence type="ECO:0000313" key="1">
    <source>
        <dbReference type="EMBL" id="CRL42870.1"/>
    </source>
</evidence>
<dbReference type="EMBL" id="CVRS01000110">
    <property type="protein sequence ID" value="CRL42870.1"/>
    <property type="molecule type" value="Genomic_DNA"/>
</dbReference>
<protein>
    <submittedName>
        <fullName evidence="1">Uncharacterized protein</fullName>
    </submittedName>
</protein>
<dbReference type="STRING" id="360807.ERS852392_03108"/>
<sequence length="48" mass="5615">MKMLKSVKRSGLPNVNMIEIKGHFGTELTRNRTSIMYNENREKEMTIS</sequence>
<organism evidence="1 2">
    <name type="scientific">Roseburia inulinivorans</name>
    <dbReference type="NCBI Taxonomy" id="360807"/>
    <lineage>
        <taxon>Bacteria</taxon>
        <taxon>Bacillati</taxon>
        <taxon>Bacillota</taxon>
        <taxon>Clostridia</taxon>
        <taxon>Lachnospirales</taxon>
        <taxon>Lachnospiraceae</taxon>
        <taxon>Roseburia</taxon>
    </lineage>
</organism>